<organism evidence="3 4">
    <name type="scientific">Candidatus Phycorickettsia trachydisci</name>
    <dbReference type="NCBI Taxonomy" id="2115978"/>
    <lineage>
        <taxon>Bacteria</taxon>
        <taxon>Pseudomonadati</taxon>
        <taxon>Pseudomonadota</taxon>
        <taxon>Alphaproteobacteria</taxon>
        <taxon>Rickettsiales</taxon>
        <taxon>Rickettsiaceae</taxon>
        <taxon>Candidatus Phycorickettsia</taxon>
    </lineage>
</organism>
<dbReference type="EMBL" id="CP027845">
    <property type="protein sequence ID" value="AVP87876.1"/>
    <property type="molecule type" value="Genomic_DNA"/>
</dbReference>
<dbReference type="PANTHER" id="PTHR13707:SF57">
    <property type="entry name" value="SUCCINYL-COA:3-KETOACID COENZYME A TRANSFERASE SUBUNIT B-RELATED"/>
    <property type="match status" value="1"/>
</dbReference>
<sequence>MAWTTDQMCKIVALTEFKHGLYVNLGIGMPTKTAKFIPDGIYVTLQSENGMLGMGPNPEPGKEDPDLINAGKKPITALPGASYFDNATSFSMIRGEHIDLTILGGLEVSQTGDLANWTIPGKMMKGMGGAMDLVSRVVRVVVLMTHTSKDGAPKLLKKCDLPLTGVGVVDRIVTDLGIFDIKPEKNPTLYLVAKPQDVSVEEIEKKTNAFFNFTEDKELAKIVASV</sequence>
<keyword evidence="2 3" id="KW-0808">Transferase</keyword>
<dbReference type="InterPro" id="IPR037171">
    <property type="entry name" value="NagB/RpiA_transferase-like"/>
</dbReference>
<evidence type="ECO:0000256" key="1">
    <source>
        <dbReference type="ARBA" id="ARBA00007047"/>
    </source>
</evidence>
<dbReference type="KEGG" id="ptc:phytr_9480"/>
<gene>
    <name evidence="3" type="ORF">phytr_9480</name>
</gene>
<dbReference type="RefSeq" id="WP_106874717.1">
    <property type="nucleotide sequence ID" value="NZ_CP027845.1"/>
</dbReference>
<dbReference type="SMART" id="SM00882">
    <property type="entry name" value="CoA_trans"/>
    <property type="match status" value="1"/>
</dbReference>
<dbReference type="NCBIfam" id="TIGR02428">
    <property type="entry name" value="pcaJ_scoB_fam"/>
    <property type="match status" value="1"/>
</dbReference>
<dbReference type="Proteomes" id="UP000241762">
    <property type="component" value="Chromosome"/>
</dbReference>
<evidence type="ECO:0000313" key="4">
    <source>
        <dbReference type="Proteomes" id="UP000241762"/>
    </source>
</evidence>
<evidence type="ECO:0000313" key="3">
    <source>
        <dbReference type="EMBL" id="AVP87876.1"/>
    </source>
</evidence>
<accession>A0A2P1P9D3</accession>
<protein>
    <submittedName>
        <fullName evidence="3">Succinyl-CoA:3-ketoacid-coenzyme A transferase subunit B</fullName>
    </submittedName>
</protein>
<dbReference type="SUPFAM" id="SSF100950">
    <property type="entry name" value="NagB/RpiA/CoA transferase-like"/>
    <property type="match status" value="1"/>
</dbReference>
<evidence type="ECO:0000256" key="2">
    <source>
        <dbReference type="ARBA" id="ARBA00022679"/>
    </source>
</evidence>
<dbReference type="AlphaFoldDB" id="A0A2P1P9D3"/>
<dbReference type="PANTHER" id="PTHR13707">
    <property type="entry name" value="KETOACID-COENZYME A TRANSFERASE"/>
    <property type="match status" value="1"/>
</dbReference>
<name>A0A2P1P9D3_9RICK</name>
<comment type="similarity">
    <text evidence="1">Belongs to the 3-oxoacid CoA-transferase subunit B family.</text>
</comment>
<dbReference type="Pfam" id="PF01144">
    <property type="entry name" value="CoA_trans"/>
    <property type="match status" value="1"/>
</dbReference>
<keyword evidence="4" id="KW-1185">Reference proteome</keyword>
<proteinExistence type="inferred from homology"/>
<dbReference type="OrthoDB" id="9778604at2"/>
<reference evidence="3 4" key="1">
    <citation type="submission" date="2018-03" db="EMBL/GenBank/DDBJ databases">
        <title>A gene transfer event suggests a long-term partnership between eustigmatophyte algae and a novel lineage of endosymbiotic bacteria.</title>
        <authorList>
            <person name="Yurchenko T."/>
            <person name="Sevcikova T."/>
            <person name="Pribyl P."/>
            <person name="El Karkouri K."/>
            <person name="Klimes V."/>
            <person name="Amaral R."/>
            <person name="Zbrankova V."/>
            <person name="Kim E."/>
            <person name="Raoult D."/>
            <person name="Santos L.M.A."/>
            <person name="Elias M."/>
        </authorList>
    </citation>
    <scope>NUCLEOTIDE SEQUENCE [LARGE SCALE GENOMIC DNA]</scope>
    <source>
        <strain evidence="3">CCALA 838</strain>
    </source>
</reference>
<dbReference type="Gene3D" id="3.40.1080.10">
    <property type="entry name" value="Glutaconate Coenzyme A-transferase"/>
    <property type="match status" value="1"/>
</dbReference>
<dbReference type="GO" id="GO:0008410">
    <property type="term" value="F:CoA-transferase activity"/>
    <property type="evidence" value="ECO:0007669"/>
    <property type="project" value="InterPro"/>
</dbReference>
<dbReference type="InterPro" id="IPR004165">
    <property type="entry name" value="CoA_trans_fam_I"/>
</dbReference>
<dbReference type="InterPro" id="IPR012791">
    <property type="entry name" value="3-oxoacid_CoA-transf_B"/>
</dbReference>